<dbReference type="EMBL" id="CAJJDM010000011">
    <property type="protein sequence ID" value="CAD8049485.1"/>
    <property type="molecule type" value="Genomic_DNA"/>
</dbReference>
<dbReference type="PANTHER" id="PTHR15362">
    <property type="entry name" value="PHOSPHATIDYLINOSITOL SYNTHASE"/>
    <property type="match status" value="1"/>
</dbReference>
<dbReference type="OMA" id="FEWINIV"/>
<keyword evidence="10" id="KW-0594">Phospholipid biosynthesis</keyword>
<evidence type="ECO:0000256" key="6">
    <source>
        <dbReference type="ARBA" id="ARBA00022824"/>
    </source>
</evidence>
<evidence type="ECO:0000256" key="14">
    <source>
        <dbReference type="SAM" id="Phobius"/>
    </source>
</evidence>
<feature type="region of interest" description="Disordered" evidence="13">
    <location>
        <begin position="340"/>
        <end position="363"/>
    </location>
</feature>
<keyword evidence="8" id="KW-0443">Lipid metabolism</keyword>
<dbReference type="PANTHER" id="PTHR15362:SF7">
    <property type="entry name" value="PHOSPHATIDYLSERINE SYNTHASE 2"/>
    <property type="match status" value="1"/>
</dbReference>
<feature type="signal peptide" evidence="15">
    <location>
        <begin position="1"/>
        <end position="25"/>
    </location>
</feature>
<keyword evidence="3" id="KW-0444">Lipid biosynthesis</keyword>
<evidence type="ECO:0000256" key="7">
    <source>
        <dbReference type="ARBA" id="ARBA00022989"/>
    </source>
</evidence>
<evidence type="ECO:0000313" key="17">
    <source>
        <dbReference type="Proteomes" id="UP000688137"/>
    </source>
</evidence>
<evidence type="ECO:0000256" key="9">
    <source>
        <dbReference type="ARBA" id="ARBA00023136"/>
    </source>
</evidence>
<dbReference type="InterPro" id="IPR004277">
    <property type="entry name" value="PSS"/>
</dbReference>
<feature type="transmembrane region" description="Helical" evidence="14">
    <location>
        <begin position="242"/>
        <end position="260"/>
    </location>
</feature>
<evidence type="ECO:0000256" key="15">
    <source>
        <dbReference type="SAM" id="SignalP"/>
    </source>
</evidence>
<comment type="pathway">
    <text evidence="12">Phospholipid metabolism.</text>
</comment>
<feature type="compositionally biased region" description="Low complexity" evidence="13">
    <location>
        <begin position="340"/>
        <end position="350"/>
    </location>
</feature>
<evidence type="ECO:0000256" key="3">
    <source>
        <dbReference type="ARBA" id="ARBA00022516"/>
    </source>
</evidence>
<keyword evidence="6" id="KW-0256">Endoplasmic reticulum</keyword>
<evidence type="ECO:0000256" key="1">
    <source>
        <dbReference type="ARBA" id="ARBA00004477"/>
    </source>
</evidence>
<evidence type="ECO:0000256" key="8">
    <source>
        <dbReference type="ARBA" id="ARBA00023098"/>
    </source>
</evidence>
<feature type="chain" id="PRO_5035778470" description="Phosphatidylserine synthase" evidence="15">
    <location>
        <begin position="26"/>
        <end position="363"/>
    </location>
</feature>
<comment type="subcellular location">
    <subcellularLocation>
        <location evidence="1">Endoplasmic reticulum membrane</location>
        <topology evidence="1">Multi-pass membrane protein</topology>
    </subcellularLocation>
</comment>
<keyword evidence="17" id="KW-1185">Reference proteome</keyword>
<comment type="pathway">
    <text evidence="2">Lipid metabolism.</text>
</comment>
<evidence type="ECO:0000256" key="11">
    <source>
        <dbReference type="ARBA" id="ARBA00023264"/>
    </source>
</evidence>
<keyword evidence="7 14" id="KW-1133">Transmembrane helix</keyword>
<sequence length="363" mass="43201">MSFHKLIFWTFTTVLLYIAYNNNEGFEVNSKRGVLAAMLFIAMIGSLKPSDPFGDKYGAIFRIQLWLSATFIAILVYLAFQNEKDGRYLMSLGDNRLGKPVTKDMHTYDDNCEFEWINIVDNLDHYYWSHVINWLLATFLVRDFWFLNFWSVLDEIIELSWQHKLPHFRECWWDHVLLDVLLSNTVAIIIGMIIIKKFKFQQYSWFAKDTFTNPKKFEAVLIVIIVIIGNFLNNFFLMNQLWVPPKCWMVVYRLLIWFMLGHSAFRELHNSITDQNQSYQLRYLTYFTIAIETLISIKFLPDCGNLQNEDTPIYIWLPWLIVGLVSLLWWIKLKLKQSKQQIQPQSQETIQKQDKSRKGKKKD</sequence>
<proteinExistence type="predicted"/>
<keyword evidence="4" id="KW-0808">Transferase</keyword>
<organism evidence="16 17">
    <name type="scientific">Paramecium primaurelia</name>
    <dbReference type="NCBI Taxonomy" id="5886"/>
    <lineage>
        <taxon>Eukaryota</taxon>
        <taxon>Sar</taxon>
        <taxon>Alveolata</taxon>
        <taxon>Ciliophora</taxon>
        <taxon>Intramacronucleata</taxon>
        <taxon>Oligohymenophorea</taxon>
        <taxon>Peniculida</taxon>
        <taxon>Parameciidae</taxon>
        <taxon>Paramecium</taxon>
    </lineage>
</organism>
<feature type="transmembrane region" description="Helical" evidence="14">
    <location>
        <begin position="281"/>
        <end position="301"/>
    </location>
</feature>
<keyword evidence="9 14" id="KW-0472">Membrane</keyword>
<keyword evidence="11" id="KW-1208">Phospholipid metabolism</keyword>
<dbReference type="GO" id="GO:0106245">
    <property type="term" value="F:L-serine-phosphatidylethanolamine phosphatidyltransferase activity"/>
    <property type="evidence" value="ECO:0007669"/>
    <property type="project" value="InterPro"/>
</dbReference>
<keyword evidence="5 14" id="KW-0812">Transmembrane</keyword>
<dbReference type="GO" id="GO:0006659">
    <property type="term" value="P:phosphatidylserine biosynthetic process"/>
    <property type="evidence" value="ECO:0007669"/>
    <property type="project" value="InterPro"/>
</dbReference>
<feature type="transmembrane region" description="Helical" evidence="14">
    <location>
        <begin position="172"/>
        <end position="195"/>
    </location>
</feature>
<name>A0A8S1K6N6_PARPR</name>
<evidence type="ECO:0000313" key="16">
    <source>
        <dbReference type="EMBL" id="CAD8049485.1"/>
    </source>
</evidence>
<feature type="transmembrane region" description="Helical" evidence="14">
    <location>
        <begin position="131"/>
        <end position="152"/>
    </location>
</feature>
<evidence type="ECO:0000256" key="5">
    <source>
        <dbReference type="ARBA" id="ARBA00022692"/>
    </source>
</evidence>
<evidence type="ECO:0008006" key="18">
    <source>
        <dbReference type="Google" id="ProtNLM"/>
    </source>
</evidence>
<gene>
    <name evidence="16" type="ORF">PPRIM_AZ9-3.1.T0140013</name>
</gene>
<evidence type="ECO:0000256" key="2">
    <source>
        <dbReference type="ARBA" id="ARBA00005189"/>
    </source>
</evidence>
<feature type="transmembrane region" description="Helical" evidence="14">
    <location>
        <begin position="313"/>
        <end position="331"/>
    </location>
</feature>
<feature type="transmembrane region" description="Helical" evidence="14">
    <location>
        <begin position="59"/>
        <end position="80"/>
    </location>
</feature>
<evidence type="ECO:0000256" key="12">
    <source>
        <dbReference type="ARBA" id="ARBA00025707"/>
    </source>
</evidence>
<evidence type="ECO:0000256" key="13">
    <source>
        <dbReference type="SAM" id="MobiDB-lite"/>
    </source>
</evidence>
<dbReference type="GO" id="GO:0005789">
    <property type="term" value="C:endoplasmic reticulum membrane"/>
    <property type="evidence" value="ECO:0007669"/>
    <property type="project" value="UniProtKB-SubCell"/>
</dbReference>
<evidence type="ECO:0000256" key="10">
    <source>
        <dbReference type="ARBA" id="ARBA00023209"/>
    </source>
</evidence>
<protein>
    <recommendedName>
        <fullName evidence="18">Phosphatidylserine synthase</fullName>
    </recommendedName>
</protein>
<keyword evidence="15" id="KW-0732">Signal</keyword>
<feature type="transmembrane region" description="Helical" evidence="14">
    <location>
        <begin position="216"/>
        <end position="236"/>
    </location>
</feature>
<dbReference type="Proteomes" id="UP000688137">
    <property type="component" value="Unassembled WGS sequence"/>
</dbReference>
<comment type="caution">
    <text evidence="16">The sequence shown here is derived from an EMBL/GenBank/DDBJ whole genome shotgun (WGS) entry which is preliminary data.</text>
</comment>
<dbReference type="Pfam" id="PF03034">
    <property type="entry name" value="PSS"/>
    <property type="match status" value="2"/>
</dbReference>
<accession>A0A8S1K6N6</accession>
<dbReference type="AlphaFoldDB" id="A0A8S1K6N6"/>
<evidence type="ECO:0000256" key="4">
    <source>
        <dbReference type="ARBA" id="ARBA00022679"/>
    </source>
</evidence>
<reference evidence="16" key="1">
    <citation type="submission" date="2021-01" db="EMBL/GenBank/DDBJ databases">
        <authorList>
            <consortium name="Genoscope - CEA"/>
            <person name="William W."/>
        </authorList>
    </citation>
    <scope>NUCLEOTIDE SEQUENCE</scope>
</reference>